<dbReference type="InterPro" id="IPR042094">
    <property type="entry name" value="T2SS_GspF_sf"/>
</dbReference>
<name>A0A251X935_9GAMM</name>
<sequence>MAKSQYSSYEQTTTFLNKMALLLDGKQEVSLVLDLLRKGSHWAQYKMWLEQIEADWKKHGSFALALGSTLPTLEPFFTDFLRKAEQEGQLSQGLLQFVAFRETKESGHTEVMQKLLATLAYYLVLSVFFVIFLIFAGQYIVPNFVSISILSRVGSEPPITTQIVTLLSSGVSVSVLGLLVLVLIYIAARADLRDWVLKRSPLIGDLFLQLTRIQVLNTLAFLLRQGYPIHDALIMTANSLDYLPYQRHLQEAAHQVKQQQHPTTLDHFSSDNIGHLLLDVKNGELLADLLMRLARLDFYKLQQRVPVINTILMWLLSLLFGAFLLLILLGLYMPIFLLFSY</sequence>
<gene>
    <name evidence="9" type="ORF">TPSD3_07870</name>
</gene>
<feature type="transmembrane region" description="Helical" evidence="7">
    <location>
        <begin position="311"/>
        <end position="339"/>
    </location>
</feature>
<feature type="domain" description="Type II secretion system protein GspF" evidence="8">
    <location>
        <begin position="216"/>
        <end position="334"/>
    </location>
</feature>
<dbReference type="Proteomes" id="UP000194798">
    <property type="component" value="Unassembled WGS sequence"/>
</dbReference>
<comment type="caution">
    <text evidence="9">The sequence shown here is derived from an EMBL/GenBank/DDBJ whole genome shotgun (WGS) entry which is preliminary data.</text>
</comment>
<evidence type="ECO:0000259" key="8">
    <source>
        <dbReference type="Pfam" id="PF00482"/>
    </source>
</evidence>
<evidence type="ECO:0000256" key="7">
    <source>
        <dbReference type="SAM" id="Phobius"/>
    </source>
</evidence>
<reference evidence="9 10" key="1">
    <citation type="submission" date="2016-12" db="EMBL/GenBank/DDBJ databases">
        <title>Thioflexothrix psekupsii D3 genome sequencing and assembly.</title>
        <authorList>
            <person name="Fomenkov A."/>
            <person name="Vincze T."/>
            <person name="Grabovich M."/>
            <person name="Anton B.P."/>
            <person name="Dubinina G."/>
            <person name="Orlova M."/>
            <person name="Belousova E."/>
            <person name="Roberts R.J."/>
        </authorList>
    </citation>
    <scope>NUCLEOTIDE SEQUENCE [LARGE SCALE GENOMIC DNA]</scope>
    <source>
        <strain evidence="9">D3</strain>
    </source>
</reference>
<dbReference type="PANTHER" id="PTHR30012">
    <property type="entry name" value="GENERAL SECRETION PATHWAY PROTEIN"/>
    <property type="match status" value="1"/>
</dbReference>
<evidence type="ECO:0000256" key="5">
    <source>
        <dbReference type="ARBA" id="ARBA00022989"/>
    </source>
</evidence>
<feature type="domain" description="Type II secretion system protein GspF" evidence="8">
    <location>
        <begin position="15"/>
        <end position="135"/>
    </location>
</feature>
<evidence type="ECO:0000256" key="2">
    <source>
        <dbReference type="ARBA" id="ARBA00005745"/>
    </source>
</evidence>
<dbReference type="GO" id="GO:0005886">
    <property type="term" value="C:plasma membrane"/>
    <property type="evidence" value="ECO:0007669"/>
    <property type="project" value="UniProtKB-SubCell"/>
</dbReference>
<keyword evidence="10" id="KW-1185">Reference proteome</keyword>
<keyword evidence="4 7" id="KW-0812">Transmembrane</keyword>
<protein>
    <recommendedName>
        <fullName evidence="8">Type II secretion system protein GspF domain-containing protein</fullName>
    </recommendedName>
</protein>
<comment type="similarity">
    <text evidence="2">Belongs to the GSP F family.</text>
</comment>
<dbReference type="InterPro" id="IPR003004">
    <property type="entry name" value="GspF/PilC"/>
</dbReference>
<dbReference type="InterPro" id="IPR018076">
    <property type="entry name" value="T2SS_GspF_dom"/>
</dbReference>
<keyword evidence="6 7" id="KW-0472">Membrane</keyword>
<keyword evidence="3" id="KW-1003">Cell membrane</keyword>
<feature type="transmembrane region" description="Helical" evidence="7">
    <location>
        <begin position="161"/>
        <end position="188"/>
    </location>
</feature>
<evidence type="ECO:0000256" key="4">
    <source>
        <dbReference type="ARBA" id="ARBA00022692"/>
    </source>
</evidence>
<evidence type="ECO:0000256" key="6">
    <source>
        <dbReference type="ARBA" id="ARBA00023136"/>
    </source>
</evidence>
<comment type="subcellular location">
    <subcellularLocation>
        <location evidence="1">Cell membrane</location>
        <topology evidence="1">Multi-pass membrane protein</topology>
    </subcellularLocation>
</comment>
<evidence type="ECO:0000313" key="9">
    <source>
        <dbReference type="EMBL" id="OUD14237.1"/>
    </source>
</evidence>
<organism evidence="9 10">
    <name type="scientific">Thioflexithrix psekupsensis</name>
    <dbReference type="NCBI Taxonomy" id="1570016"/>
    <lineage>
        <taxon>Bacteria</taxon>
        <taxon>Pseudomonadati</taxon>
        <taxon>Pseudomonadota</taxon>
        <taxon>Gammaproteobacteria</taxon>
        <taxon>Thiotrichales</taxon>
        <taxon>Thioflexithrix</taxon>
    </lineage>
</organism>
<evidence type="ECO:0000313" key="10">
    <source>
        <dbReference type="Proteomes" id="UP000194798"/>
    </source>
</evidence>
<dbReference type="EMBL" id="MSLT01000012">
    <property type="protein sequence ID" value="OUD14237.1"/>
    <property type="molecule type" value="Genomic_DNA"/>
</dbReference>
<feature type="transmembrane region" description="Helical" evidence="7">
    <location>
        <begin position="119"/>
        <end position="141"/>
    </location>
</feature>
<evidence type="ECO:0000256" key="3">
    <source>
        <dbReference type="ARBA" id="ARBA00022475"/>
    </source>
</evidence>
<dbReference type="RefSeq" id="WP_086488018.1">
    <property type="nucleotide sequence ID" value="NZ_MSLT01000012.1"/>
</dbReference>
<proteinExistence type="inferred from homology"/>
<dbReference type="AlphaFoldDB" id="A0A251X935"/>
<evidence type="ECO:0000256" key="1">
    <source>
        <dbReference type="ARBA" id="ARBA00004651"/>
    </source>
</evidence>
<dbReference type="Gene3D" id="1.20.81.30">
    <property type="entry name" value="Type II secretion system (T2SS), domain F"/>
    <property type="match status" value="2"/>
</dbReference>
<keyword evidence="5 7" id="KW-1133">Transmembrane helix</keyword>
<dbReference type="PANTHER" id="PTHR30012:SF0">
    <property type="entry name" value="TYPE II SECRETION SYSTEM PROTEIN F-RELATED"/>
    <property type="match status" value="1"/>
</dbReference>
<accession>A0A251X935</accession>
<dbReference type="Pfam" id="PF00482">
    <property type="entry name" value="T2SSF"/>
    <property type="match status" value="2"/>
</dbReference>